<reference evidence="1 3" key="3">
    <citation type="journal article" date="2015" name="BMC Genomics">
        <title>The completed genome sequence of the pathogenic ascomycete fungus Fusarium graminearum.</title>
        <authorList>
            <person name="King R."/>
            <person name="Urban M."/>
            <person name="Hammond-Kosack M.C."/>
            <person name="Hassani-Pak K."/>
            <person name="Hammond-Kosack K.E."/>
        </authorList>
    </citation>
    <scope>NUCLEOTIDE SEQUENCE [LARGE SCALE GENOMIC DNA]</scope>
    <source>
        <strain evidence="3">ATCC MYA-4620 / CBS 123657 / FGSC 9075 / NRRL 31084 / PH-1</strain>
        <strain evidence="1">PH-1</strain>
    </source>
</reference>
<dbReference type="Proteomes" id="UP000070720">
    <property type="component" value="Chromosome 1"/>
</dbReference>
<evidence type="ECO:0000313" key="1">
    <source>
        <dbReference type="EMBL" id="CEF75865.1"/>
    </source>
</evidence>
<dbReference type="Gene3D" id="3.40.50.1820">
    <property type="entry name" value="alpha/beta hydrolase"/>
    <property type="match status" value="1"/>
</dbReference>
<dbReference type="SUPFAM" id="SSF53474">
    <property type="entry name" value="alpha/beta-Hydrolases"/>
    <property type="match status" value="1"/>
</dbReference>
<dbReference type="VEuPathDB" id="FungiDB:FGRAMPH1_01G08123"/>
<accession>A0A098DBN6</accession>
<evidence type="ECO:0000313" key="2">
    <source>
        <dbReference type="EnsemblFungi" id="CEF75865"/>
    </source>
</evidence>
<dbReference type="InterPro" id="IPR029058">
    <property type="entry name" value="AB_hydrolase_fold"/>
</dbReference>
<accession>A0A0E0RX90</accession>
<dbReference type="AlphaFoldDB" id="A0A098DBN6"/>
<sequence>MYGYKSSVVNSNNFQNIEDLATSFHSSPRILADSPTARPVIVVAHSLGGLIVKQALISLSNSKHEDDARPTRAVYGIMFLECLVMAWI</sequence>
<reference evidence="2 3" key="1">
    <citation type="journal article" date="2007" name="Science">
        <title>The Fusarium graminearum genome reveals a link between localized polymorphism and pathogen specialization.</title>
        <authorList>
            <person name="Cuomo C.A."/>
            <person name="Gueldener U."/>
            <person name="Xu J.-R."/>
            <person name="Trail F."/>
            <person name="Turgeon B.G."/>
            <person name="Di Pietro A."/>
            <person name="Walton J.D."/>
            <person name="Ma L.-J."/>
            <person name="Baker S.E."/>
            <person name="Rep M."/>
            <person name="Adam G."/>
            <person name="Antoniw J."/>
            <person name="Baldwin T."/>
            <person name="Calvo S.E."/>
            <person name="Chang Y.-L."/>
            <person name="DeCaprio D."/>
            <person name="Gale L.R."/>
            <person name="Gnerre S."/>
            <person name="Goswami R.S."/>
            <person name="Hammond-Kosack K."/>
            <person name="Harris L.J."/>
            <person name="Hilburn K."/>
            <person name="Kennell J.C."/>
            <person name="Kroken S."/>
            <person name="Magnuson J.K."/>
            <person name="Mannhaupt G."/>
            <person name="Mauceli E.W."/>
            <person name="Mewes H.-W."/>
            <person name="Mitterbauer R."/>
            <person name="Muehlbauer G."/>
            <person name="Muensterkoetter M."/>
            <person name="Nelson D."/>
            <person name="O'Donnell K."/>
            <person name="Ouellet T."/>
            <person name="Qi W."/>
            <person name="Quesneville H."/>
            <person name="Roncero M.I.G."/>
            <person name="Seong K.-Y."/>
            <person name="Tetko I.V."/>
            <person name="Urban M."/>
            <person name="Waalwijk C."/>
            <person name="Ward T.J."/>
            <person name="Yao J."/>
            <person name="Birren B.W."/>
            <person name="Kistler H.C."/>
        </authorList>
    </citation>
    <scope>NUCLEOTIDE SEQUENCE [LARGE SCALE GENOMIC DNA]</scope>
    <source>
        <strain evidence="3">ATCC MYA-4620 / CBS 123657 / FGSC 9075 / NRRL 31084 / PH-1</strain>
        <strain evidence="2">PH-1 / ATCC MYA-4620 / FGSC 9075 / NRRL 31084</strain>
    </source>
</reference>
<dbReference type="EnsemblFungi" id="CEF75865">
    <property type="protein sequence ID" value="CEF75865"/>
    <property type="gene ID" value="FGRRES_15603"/>
</dbReference>
<proteinExistence type="predicted"/>
<protein>
    <submittedName>
        <fullName evidence="1">Chromosome 1, complete genome</fullName>
    </submittedName>
</protein>
<gene>
    <name evidence="1" type="ORF">FGRAMPH1_01T08123</name>
</gene>
<dbReference type="EMBL" id="HG970332">
    <property type="protein sequence ID" value="CEF75865.1"/>
    <property type="molecule type" value="Genomic_DNA"/>
</dbReference>
<dbReference type="InParanoid" id="A0A098DBN6"/>
<name>A0A098DBN6_GIBZE</name>
<organism evidence="1 3">
    <name type="scientific">Gibberella zeae (strain ATCC MYA-4620 / CBS 123657 / FGSC 9075 / NRRL 31084 / PH-1)</name>
    <name type="common">Wheat head blight fungus</name>
    <name type="synonym">Fusarium graminearum</name>
    <dbReference type="NCBI Taxonomy" id="229533"/>
    <lineage>
        <taxon>Eukaryota</taxon>
        <taxon>Fungi</taxon>
        <taxon>Dikarya</taxon>
        <taxon>Ascomycota</taxon>
        <taxon>Pezizomycotina</taxon>
        <taxon>Sordariomycetes</taxon>
        <taxon>Hypocreomycetidae</taxon>
        <taxon>Hypocreales</taxon>
        <taxon>Nectriaceae</taxon>
        <taxon>Fusarium</taxon>
    </lineage>
</organism>
<reference evidence="2" key="4">
    <citation type="submission" date="2017-01" db="UniProtKB">
        <authorList>
            <consortium name="EnsemblFungi"/>
        </authorList>
    </citation>
    <scope>IDENTIFICATION</scope>
    <source>
        <strain evidence="2">PH-1 / ATCC MYA-4620 / FGSC 9075 / NRRL 31084</strain>
    </source>
</reference>
<reference evidence="2 3" key="2">
    <citation type="journal article" date="2010" name="Nature">
        <title>Comparative genomics reveals mobile pathogenicity chromosomes in Fusarium.</title>
        <authorList>
            <person name="Ma L.J."/>
            <person name="van der Does H.C."/>
            <person name="Borkovich K.A."/>
            <person name="Coleman J.J."/>
            <person name="Daboussi M.J."/>
            <person name="Di Pietro A."/>
            <person name="Dufresne M."/>
            <person name="Freitag M."/>
            <person name="Grabherr M."/>
            <person name="Henrissat B."/>
            <person name="Houterman P.M."/>
            <person name="Kang S."/>
            <person name="Shim W.B."/>
            <person name="Woloshuk C."/>
            <person name="Xie X."/>
            <person name="Xu J.R."/>
            <person name="Antoniw J."/>
            <person name="Baker S.E."/>
            <person name="Bluhm B.H."/>
            <person name="Breakspear A."/>
            <person name="Brown D.W."/>
            <person name="Butchko R.A."/>
            <person name="Chapman S."/>
            <person name="Coulson R."/>
            <person name="Coutinho P.M."/>
            <person name="Danchin E.G."/>
            <person name="Diener A."/>
            <person name="Gale L.R."/>
            <person name="Gardiner D.M."/>
            <person name="Goff S."/>
            <person name="Hammond-Kosack K.E."/>
            <person name="Hilburn K."/>
            <person name="Hua-Van A."/>
            <person name="Jonkers W."/>
            <person name="Kazan K."/>
            <person name="Kodira C.D."/>
            <person name="Koehrsen M."/>
            <person name="Kumar L."/>
            <person name="Lee Y.H."/>
            <person name="Li L."/>
            <person name="Manners J.M."/>
            <person name="Miranda-Saavedra D."/>
            <person name="Mukherjee M."/>
            <person name="Park G."/>
            <person name="Park J."/>
            <person name="Park S.Y."/>
            <person name="Proctor R.H."/>
            <person name="Regev A."/>
            <person name="Ruiz-Roldan M.C."/>
            <person name="Sain D."/>
            <person name="Sakthikumar S."/>
            <person name="Sykes S."/>
            <person name="Schwartz D.C."/>
            <person name="Turgeon B.G."/>
            <person name="Wapinski I."/>
            <person name="Yoder O."/>
            <person name="Young S."/>
            <person name="Zeng Q."/>
            <person name="Zhou S."/>
            <person name="Galagan J."/>
            <person name="Cuomo C.A."/>
            <person name="Kistler H.C."/>
            <person name="Rep M."/>
        </authorList>
    </citation>
    <scope>GENOME REANNOTATION</scope>
    <source>
        <strain evidence="3">ATCC MYA-4620 / CBS 123657 / FGSC 9075 / NRRL 31084 / PH-1</strain>
        <strain evidence="2">PH-1 / ATCC MYA-4620 / FGSC 9075 / NRRL 31084</strain>
    </source>
</reference>
<evidence type="ECO:0000313" key="3">
    <source>
        <dbReference type="Proteomes" id="UP000070720"/>
    </source>
</evidence>
<keyword evidence="3" id="KW-1185">Reference proteome</keyword>